<protein>
    <submittedName>
        <fullName evidence="11">Olfactory receptor class A related 4</fullName>
    </submittedName>
</protein>
<dbReference type="OMA" id="PGWCRVF"/>
<keyword evidence="7" id="KW-0675">Receptor</keyword>
<dbReference type="Pfam" id="PF00001">
    <property type="entry name" value="7tm_1"/>
    <property type="match status" value="1"/>
</dbReference>
<evidence type="ECO:0000256" key="4">
    <source>
        <dbReference type="ARBA" id="ARBA00022989"/>
    </source>
</evidence>
<dbReference type="Ensembl" id="ENSLOCT00000009365.1">
    <property type="protein sequence ID" value="ENSLOCP00000009354.1"/>
    <property type="gene ID" value="ENSLOCG00000007709.1"/>
</dbReference>
<dbReference type="AlphaFoldDB" id="W5MLU5"/>
<feature type="domain" description="G-protein coupled receptors family 1 profile" evidence="10">
    <location>
        <begin position="38"/>
        <end position="312"/>
    </location>
</feature>
<dbReference type="PROSITE" id="PS50262">
    <property type="entry name" value="G_PROTEIN_RECEP_F1_2"/>
    <property type="match status" value="1"/>
</dbReference>
<dbReference type="EMBL" id="AHAT01009973">
    <property type="status" value="NOT_ANNOTATED_CDS"/>
    <property type="molecule type" value="Genomic_DNA"/>
</dbReference>
<evidence type="ECO:0000256" key="8">
    <source>
        <dbReference type="ARBA" id="ARBA00023224"/>
    </source>
</evidence>
<dbReference type="Bgee" id="ENSLOCG00000007709">
    <property type="expression patterns" value="Expressed in testis and 5 other cell types or tissues"/>
</dbReference>
<dbReference type="GO" id="GO:0016020">
    <property type="term" value="C:membrane"/>
    <property type="evidence" value="ECO:0007669"/>
    <property type="project" value="UniProtKB-SubCell"/>
</dbReference>
<dbReference type="Proteomes" id="UP000018468">
    <property type="component" value="Linkage group LG25"/>
</dbReference>
<evidence type="ECO:0000256" key="1">
    <source>
        <dbReference type="ARBA" id="ARBA00004141"/>
    </source>
</evidence>
<evidence type="ECO:0000256" key="5">
    <source>
        <dbReference type="ARBA" id="ARBA00023040"/>
    </source>
</evidence>
<evidence type="ECO:0000256" key="2">
    <source>
        <dbReference type="ARBA" id="ARBA00022606"/>
    </source>
</evidence>
<evidence type="ECO:0000256" key="3">
    <source>
        <dbReference type="ARBA" id="ARBA00022692"/>
    </source>
</evidence>
<dbReference type="PRINTS" id="PR00237">
    <property type="entry name" value="GPCRRHODOPSN"/>
</dbReference>
<dbReference type="InterPro" id="IPR017452">
    <property type="entry name" value="GPCR_Rhodpsn_7TM"/>
</dbReference>
<dbReference type="STRING" id="7918.ENSLOCP00000009354"/>
<dbReference type="InParanoid" id="W5MLU5"/>
<dbReference type="SUPFAM" id="SSF81321">
    <property type="entry name" value="Family A G protein-coupled receptor-like"/>
    <property type="match status" value="1"/>
</dbReference>
<feature type="transmembrane region" description="Helical" evidence="9">
    <location>
        <begin position="25"/>
        <end position="51"/>
    </location>
</feature>
<dbReference type="GO" id="GO:0004930">
    <property type="term" value="F:G protein-coupled receptor activity"/>
    <property type="evidence" value="ECO:0007669"/>
    <property type="project" value="UniProtKB-KW"/>
</dbReference>
<feature type="transmembrane region" description="Helical" evidence="9">
    <location>
        <begin position="296"/>
        <end position="316"/>
    </location>
</feature>
<organism evidence="11 12">
    <name type="scientific">Lepisosteus oculatus</name>
    <name type="common">Spotted gar</name>
    <dbReference type="NCBI Taxonomy" id="7918"/>
    <lineage>
        <taxon>Eukaryota</taxon>
        <taxon>Metazoa</taxon>
        <taxon>Chordata</taxon>
        <taxon>Craniata</taxon>
        <taxon>Vertebrata</taxon>
        <taxon>Euteleostomi</taxon>
        <taxon>Actinopterygii</taxon>
        <taxon>Neopterygii</taxon>
        <taxon>Holostei</taxon>
        <taxon>Semionotiformes</taxon>
        <taxon>Lepisosteidae</taxon>
        <taxon>Lepisosteus</taxon>
    </lineage>
</organism>
<dbReference type="GeneTree" id="ENSGT00650000093633"/>
<dbReference type="HOGENOM" id="CLU_864744_0_0_1"/>
<dbReference type="eggNOG" id="KOG4219">
    <property type="taxonomic scope" value="Eukaryota"/>
</dbReference>
<feature type="transmembrane region" description="Helical" evidence="9">
    <location>
        <begin position="147"/>
        <end position="168"/>
    </location>
</feature>
<accession>W5MLU5</accession>
<keyword evidence="6 9" id="KW-0472">Membrane</keyword>
<evidence type="ECO:0000256" key="6">
    <source>
        <dbReference type="ARBA" id="ARBA00023136"/>
    </source>
</evidence>
<feature type="transmembrane region" description="Helical" evidence="9">
    <location>
        <begin position="216"/>
        <end position="237"/>
    </location>
</feature>
<evidence type="ECO:0000256" key="9">
    <source>
        <dbReference type="SAM" id="Phobius"/>
    </source>
</evidence>
<reference evidence="11" key="2">
    <citation type="submission" date="2025-08" db="UniProtKB">
        <authorList>
            <consortium name="Ensembl"/>
        </authorList>
    </citation>
    <scope>IDENTIFICATION</scope>
</reference>
<dbReference type="PANTHER" id="PTHR11394:SF72">
    <property type="entry name" value="OLFACTORY RECEPTOR CLASS A-LIKE PROTEIN 4"/>
    <property type="match status" value="1"/>
</dbReference>
<proteinExistence type="predicted"/>
<reference evidence="11" key="3">
    <citation type="submission" date="2025-09" db="UniProtKB">
        <authorList>
            <consortium name="Ensembl"/>
        </authorList>
    </citation>
    <scope>IDENTIFICATION</scope>
</reference>
<keyword evidence="5" id="KW-0297">G-protein coupled receptor</keyword>
<feature type="transmembrane region" description="Helical" evidence="9">
    <location>
        <begin position="63"/>
        <end position="85"/>
    </location>
</feature>
<reference evidence="12" key="1">
    <citation type="submission" date="2011-12" db="EMBL/GenBank/DDBJ databases">
        <title>The Draft Genome of Lepisosteus oculatus.</title>
        <authorList>
            <consortium name="The Broad Institute Genome Assembly &amp; Analysis Group"/>
            <consortium name="Computational R&amp;D Group"/>
            <consortium name="and Sequencing Platform"/>
            <person name="Di Palma F."/>
            <person name="Alfoldi J."/>
            <person name="Johnson J."/>
            <person name="Berlin A."/>
            <person name="Gnerre S."/>
            <person name="Jaffe D."/>
            <person name="MacCallum I."/>
            <person name="Young S."/>
            <person name="Walker B.J."/>
            <person name="Lander E.S."/>
            <person name="Lindblad-Toh K."/>
        </authorList>
    </citation>
    <scope>NUCLEOTIDE SEQUENCE [LARGE SCALE GENOMIC DNA]</scope>
</reference>
<keyword evidence="3 9" id="KW-0812">Transmembrane</keyword>
<evidence type="ECO:0000313" key="11">
    <source>
        <dbReference type="Ensembl" id="ENSLOCP00000009354.1"/>
    </source>
</evidence>
<dbReference type="PANTHER" id="PTHR11394">
    <property type="entry name" value="TASTE RECEPTOR TYPE 2"/>
    <property type="match status" value="1"/>
</dbReference>
<dbReference type="FunCoup" id="W5MLU5">
    <property type="interactions" value="15"/>
</dbReference>
<feature type="transmembrane region" description="Helical" evidence="9">
    <location>
        <begin position="105"/>
        <end position="126"/>
    </location>
</feature>
<keyword evidence="2" id="KW-0716">Sensory transduction</keyword>
<keyword evidence="12" id="KW-1185">Reference proteome</keyword>
<dbReference type="CDD" id="cd00637">
    <property type="entry name" value="7tm_classA_rhodopsin-like"/>
    <property type="match status" value="1"/>
</dbReference>
<evidence type="ECO:0000259" key="10">
    <source>
        <dbReference type="PROSITE" id="PS50262"/>
    </source>
</evidence>
<name>W5MLU5_LEPOC</name>
<evidence type="ECO:0000256" key="7">
    <source>
        <dbReference type="ARBA" id="ARBA00023170"/>
    </source>
</evidence>
<dbReference type="Gene3D" id="1.20.1070.10">
    <property type="entry name" value="Rhodopsin 7-helix transmembrane proteins"/>
    <property type="match status" value="1"/>
</dbReference>
<sequence>SGSVGTALRHCARGPRMAQVLPVDAILFGVLVLSGIVGNVLVICAVVQSVLQNSLLRIPPSDLILANLSLANLLTSFFRTVPIFVSDLGLEVSLAPGWCRLFMFLWVWWRAVGCWATLGLSLFHWAMLRRHSFMSGLQAHRAELRRVCVALALVWALNFAYSLPALVYSTHSRGNTTVELMVISCTTRPLLGCVWEFPSEVQGIAFATASLVVNELVPLVLMVGTNLASLCVLRRHIHTVAGANMELQGHMASERRASHVILVLVTLFVTCWGLQVTAVTHYNYNRGRQAETLLTVSHFAASVFVGFSPLVVALGHSKLRGRLRRMLRLH</sequence>
<keyword evidence="8" id="KW-0807">Transducer</keyword>
<feature type="transmembrane region" description="Helical" evidence="9">
    <location>
        <begin position="257"/>
        <end position="276"/>
    </location>
</feature>
<keyword evidence="4 9" id="KW-1133">Transmembrane helix</keyword>
<dbReference type="InterPro" id="IPR000276">
    <property type="entry name" value="GPCR_Rhodpsn"/>
</dbReference>
<evidence type="ECO:0000313" key="12">
    <source>
        <dbReference type="Proteomes" id="UP000018468"/>
    </source>
</evidence>
<comment type="subcellular location">
    <subcellularLocation>
        <location evidence="1">Membrane</location>
        <topology evidence="1">Multi-pass membrane protein</topology>
    </subcellularLocation>
</comment>